<accession>A0A0W0UKZ1</accession>
<evidence type="ECO:0000259" key="3">
    <source>
        <dbReference type="Pfam" id="PF13649"/>
    </source>
</evidence>
<dbReference type="GO" id="GO:0032259">
    <property type="term" value="P:methylation"/>
    <property type="evidence" value="ECO:0007669"/>
    <property type="project" value="UniProtKB-KW"/>
</dbReference>
<keyword evidence="1 4" id="KW-0489">Methyltransferase</keyword>
<feature type="domain" description="Methyltransferase" evidence="3">
    <location>
        <begin position="38"/>
        <end position="119"/>
    </location>
</feature>
<evidence type="ECO:0000313" key="5">
    <source>
        <dbReference type="Proteomes" id="UP000054715"/>
    </source>
</evidence>
<evidence type="ECO:0000313" key="4">
    <source>
        <dbReference type="EMBL" id="KTD08532.1"/>
    </source>
</evidence>
<dbReference type="STRING" id="455.Ljam_2727"/>
<dbReference type="PANTHER" id="PTHR43861">
    <property type="entry name" value="TRANS-ACONITATE 2-METHYLTRANSFERASE-RELATED"/>
    <property type="match status" value="1"/>
</dbReference>
<organism evidence="4 5">
    <name type="scientific">Legionella jamestowniensis</name>
    <dbReference type="NCBI Taxonomy" id="455"/>
    <lineage>
        <taxon>Bacteria</taxon>
        <taxon>Pseudomonadati</taxon>
        <taxon>Pseudomonadota</taxon>
        <taxon>Gammaproteobacteria</taxon>
        <taxon>Legionellales</taxon>
        <taxon>Legionellaceae</taxon>
        <taxon>Legionella</taxon>
    </lineage>
</organism>
<dbReference type="AlphaFoldDB" id="A0A0W0UKZ1"/>
<dbReference type="EMBL" id="LNYG01000013">
    <property type="protein sequence ID" value="KTD08532.1"/>
    <property type="molecule type" value="Genomic_DNA"/>
</dbReference>
<dbReference type="CDD" id="cd02440">
    <property type="entry name" value="AdoMet_MTases"/>
    <property type="match status" value="1"/>
</dbReference>
<dbReference type="RefSeq" id="WP_058450543.1">
    <property type="nucleotide sequence ID" value="NZ_CAAAJF010000001.1"/>
</dbReference>
<reference evidence="4 5" key="1">
    <citation type="submission" date="2015-11" db="EMBL/GenBank/DDBJ databases">
        <title>Genomic analysis of 38 Legionella species identifies large and diverse effector repertoires.</title>
        <authorList>
            <person name="Burstein D."/>
            <person name="Amaro F."/>
            <person name="Zusman T."/>
            <person name="Lifshitz Z."/>
            <person name="Cohen O."/>
            <person name="Gilbert J.A."/>
            <person name="Pupko T."/>
            <person name="Shuman H.A."/>
            <person name="Segal G."/>
        </authorList>
    </citation>
    <scope>NUCLEOTIDE SEQUENCE [LARGE SCALE GENOMIC DNA]</scope>
    <source>
        <strain evidence="4 5">JA-26-G1-E2</strain>
    </source>
</reference>
<gene>
    <name evidence="4" type="ORF">Ljam_2727</name>
</gene>
<dbReference type="GO" id="GO:0008168">
    <property type="term" value="F:methyltransferase activity"/>
    <property type="evidence" value="ECO:0007669"/>
    <property type="project" value="UniProtKB-KW"/>
</dbReference>
<comment type="caution">
    <text evidence="4">The sequence shown here is derived from an EMBL/GenBank/DDBJ whole genome shotgun (WGS) entry which is preliminary data.</text>
</comment>
<name>A0A0W0UKZ1_9GAMM</name>
<protein>
    <submittedName>
        <fullName evidence="4">Methyltransferase</fullName>
    </submittedName>
</protein>
<proteinExistence type="predicted"/>
<dbReference type="PATRIC" id="fig|455.5.peg.2866"/>
<dbReference type="OrthoDB" id="9760689at2"/>
<keyword evidence="2 4" id="KW-0808">Transferase</keyword>
<dbReference type="Proteomes" id="UP000054715">
    <property type="component" value="Unassembled WGS sequence"/>
</dbReference>
<dbReference type="InterPro" id="IPR041698">
    <property type="entry name" value="Methyltransf_25"/>
</dbReference>
<dbReference type="InterPro" id="IPR029063">
    <property type="entry name" value="SAM-dependent_MTases_sf"/>
</dbReference>
<dbReference type="Pfam" id="PF13649">
    <property type="entry name" value="Methyltransf_25"/>
    <property type="match status" value="1"/>
</dbReference>
<dbReference type="Gene3D" id="3.40.50.150">
    <property type="entry name" value="Vaccinia Virus protein VP39"/>
    <property type="match status" value="1"/>
</dbReference>
<evidence type="ECO:0000256" key="2">
    <source>
        <dbReference type="ARBA" id="ARBA00022679"/>
    </source>
</evidence>
<sequence>MINHIYKDPNKYSQNNALQYNFAMKILSKISFENKSRVLDIGCGDGVITNDIAGIVREGCVIGTDISEQMIEFASKKYQDQFNLRFLAMDASKNFFREQFDIVTSFNCLHWVKDQQNALFGIAKSAAYGAQIALLLSHKKSLYHLILDKICSSKKWKDYFIDFINPRSFFDPIDYKEMVVQSGLEVIEMSEEEMTYSFKTKEQLKEFFNAAGSQIKQIPESKKSDFLNDFVEEYLKEAGFSEETLIPVSFWCLQVIATKPNPKLIKTADFYYRPTLFSKL</sequence>
<dbReference type="SUPFAM" id="SSF53335">
    <property type="entry name" value="S-adenosyl-L-methionine-dependent methyltransferases"/>
    <property type="match status" value="1"/>
</dbReference>
<dbReference type="PANTHER" id="PTHR43861:SF1">
    <property type="entry name" value="TRANS-ACONITATE 2-METHYLTRANSFERASE"/>
    <property type="match status" value="1"/>
</dbReference>
<evidence type="ECO:0000256" key="1">
    <source>
        <dbReference type="ARBA" id="ARBA00022603"/>
    </source>
</evidence>